<protein>
    <submittedName>
        <fullName evidence="4">ADP-ribosylglycohydrolase family protein</fullName>
    </submittedName>
</protein>
<dbReference type="Proteomes" id="UP000265930">
    <property type="component" value="Unassembled WGS sequence"/>
</dbReference>
<evidence type="ECO:0000256" key="2">
    <source>
        <dbReference type="ARBA" id="ARBA00022801"/>
    </source>
</evidence>
<comment type="similarity">
    <text evidence="1">Belongs to the ADP-ribosylglycohydrolase family.</text>
</comment>
<dbReference type="InterPro" id="IPR050792">
    <property type="entry name" value="ADP-ribosylglycohydrolase"/>
</dbReference>
<comment type="cofactor">
    <cofactor evidence="3">
        <name>Mg(2+)</name>
        <dbReference type="ChEBI" id="CHEBI:18420"/>
    </cofactor>
    <text evidence="3">Binds 2 magnesium ions per subunit.</text>
</comment>
<evidence type="ECO:0000313" key="4">
    <source>
        <dbReference type="EMBL" id="RII34957.1"/>
    </source>
</evidence>
<feature type="binding site" evidence="3">
    <location>
        <position position="300"/>
    </location>
    <ligand>
        <name>Mg(2+)</name>
        <dbReference type="ChEBI" id="CHEBI:18420"/>
        <label>1</label>
    </ligand>
</feature>
<dbReference type="SUPFAM" id="SSF101478">
    <property type="entry name" value="ADP-ribosylglycohydrolase"/>
    <property type="match status" value="1"/>
</dbReference>
<dbReference type="OrthoDB" id="9798107at2"/>
<gene>
    <name evidence="4" type="ORF">D2A34_07040</name>
</gene>
<evidence type="ECO:0000256" key="1">
    <source>
        <dbReference type="ARBA" id="ARBA00010702"/>
    </source>
</evidence>
<sequence length="345" mass="38190">MNMKERFIGCIIGGALGDALGYPIEFYKLDEIYHKYGKSGIEDLDVNIISKKALISDDTQMTLFTIDGILDYEYTSRFAKEKNIQKSIFHAYVRWLYTQGCTISKEYNYLMNENDSRLLKYNELYDQRFPGNSCLTALQKSKNDKFGTIENRINGSKGCGGVMRAAPAGLYYVHRKKDAFILGCELAAITHGHPTGYLTAGALSSIISDLCLDVPIDQAIINAIKILKTMGYSEETIDALNKALLLAKEGNPSSDKLSKLGEGWIGEEALSIAVYCALSYPEDFKEALKLAVNHSGDSDSTGAICGNIMGAKLGVQAIPEEWIYKVELGGLIKEMTEELYKNIVK</sequence>
<dbReference type="InterPro" id="IPR036705">
    <property type="entry name" value="Ribosyl_crysJ1_sf"/>
</dbReference>
<dbReference type="PANTHER" id="PTHR16222">
    <property type="entry name" value="ADP-RIBOSYLGLYCOHYDROLASE"/>
    <property type="match status" value="1"/>
</dbReference>
<name>A0A399IQR9_9CLOT</name>
<dbReference type="Gene3D" id="1.10.4080.10">
    <property type="entry name" value="ADP-ribosylation/Crystallin J1"/>
    <property type="match status" value="1"/>
</dbReference>
<proteinExistence type="inferred from homology"/>
<organism evidence="4 5">
    <name type="scientific">Clostridium chromiireducens</name>
    <dbReference type="NCBI Taxonomy" id="225345"/>
    <lineage>
        <taxon>Bacteria</taxon>
        <taxon>Bacillati</taxon>
        <taxon>Bacillota</taxon>
        <taxon>Clostridia</taxon>
        <taxon>Eubacteriales</taxon>
        <taxon>Clostridiaceae</taxon>
        <taxon>Clostridium</taxon>
    </lineage>
</organism>
<evidence type="ECO:0000256" key="3">
    <source>
        <dbReference type="PIRSR" id="PIRSR605502-1"/>
    </source>
</evidence>
<dbReference type="InterPro" id="IPR005502">
    <property type="entry name" value="Ribosyl_crysJ1"/>
</dbReference>
<evidence type="ECO:0000313" key="5">
    <source>
        <dbReference type="Proteomes" id="UP000265930"/>
    </source>
</evidence>
<feature type="binding site" evidence="3">
    <location>
        <position position="57"/>
    </location>
    <ligand>
        <name>Mg(2+)</name>
        <dbReference type="ChEBI" id="CHEBI:18420"/>
        <label>1</label>
    </ligand>
</feature>
<dbReference type="GO" id="GO:0016787">
    <property type="term" value="F:hydrolase activity"/>
    <property type="evidence" value="ECO:0007669"/>
    <property type="project" value="UniProtKB-KW"/>
</dbReference>
<reference evidence="4 5" key="1">
    <citation type="submission" date="2018-08" db="EMBL/GenBank/DDBJ databases">
        <title>Genome of Clostridium chromiireducens C1, DSM12136.</title>
        <authorList>
            <person name="Xing M."/>
            <person name="Wei Y."/>
            <person name="Ang E.L."/>
            <person name="Zhao H."/>
            <person name="Zhang Y."/>
        </authorList>
    </citation>
    <scope>NUCLEOTIDE SEQUENCE [LARGE SCALE GENOMIC DNA]</scope>
    <source>
        <strain evidence="4 5">C1</strain>
    </source>
</reference>
<dbReference type="GO" id="GO:0046872">
    <property type="term" value="F:metal ion binding"/>
    <property type="evidence" value="ECO:0007669"/>
    <property type="project" value="UniProtKB-KW"/>
</dbReference>
<comment type="caution">
    <text evidence="4">The sequence shown here is derived from an EMBL/GenBank/DDBJ whole genome shotgun (WGS) entry which is preliminary data.</text>
</comment>
<dbReference type="EMBL" id="QXDJ01000002">
    <property type="protein sequence ID" value="RII34957.1"/>
    <property type="molecule type" value="Genomic_DNA"/>
</dbReference>
<feature type="binding site" evidence="3">
    <location>
        <position position="58"/>
    </location>
    <ligand>
        <name>Mg(2+)</name>
        <dbReference type="ChEBI" id="CHEBI:18420"/>
        <label>1</label>
    </ligand>
</feature>
<keyword evidence="3" id="KW-0460">Magnesium</keyword>
<keyword evidence="3" id="KW-0479">Metal-binding</keyword>
<feature type="binding site" evidence="3">
    <location>
        <position position="56"/>
    </location>
    <ligand>
        <name>Mg(2+)</name>
        <dbReference type="ChEBI" id="CHEBI:18420"/>
        <label>1</label>
    </ligand>
</feature>
<accession>A0A399IQR9</accession>
<feature type="binding site" evidence="3">
    <location>
        <position position="299"/>
    </location>
    <ligand>
        <name>Mg(2+)</name>
        <dbReference type="ChEBI" id="CHEBI:18420"/>
        <label>1</label>
    </ligand>
</feature>
<dbReference type="AlphaFoldDB" id="A0A399IQR9"/>
<keyword evidence="2 4" id="KW-0378">Hydrolase</keyword>
<dbReference type="Pfam" id="PF03747">
    <property type="entry name" value="ADP_ribosyl_GH"/>
    <property type="match status" value="1"/>
</dbReference>
<dbReference type="PANTHER" id="PTHR16222:SF24">
    <property type="entry name" value="ADP-RIBOSYLHYDROLASE ARH3"/>
    <property type="match status" value="1"/>
</dbReference>
<feature type="binding site" evidence="3">
    <location>
        <position position="297"/>
    </location>
    <ligand>
        <name>Mg(2+)</name>
        <dbReference type="ChEBI" id="CHEBI:18420"/>
        <label>1</label>
    </ligand>
</feature>